<keyword evidence="2" id="KW-1133">Transmembrane helix</keyword>
<keyword evidence="2" id="KW-0812">Transmembrane</keyword>
<protein>
    <submittedName>
        <fullName evidence="3">Uncharacterized protein</fullName>
    </submittedName>
</protein>
<sequence length="65" mass="7483">MLRDVTSKQSLITVILLTFILILIGLLAYYFLVLKPKQEQYKTLQSSQERSISHFTQSGDHLAKD</sequence>
<reference evidence="3 4" key="1">
    <citation type="submission" date="2020-03" db="EMBL/GenBank/DDBJ databases">
        <authorList>
            <person name="Zhang L."/>
            <person name="Han X."/>
            <person name="Chen Y."/>
            <person name="Yu Y."/>
        </authorList>
    </citation>
    <scope>NUCLEOTIDE SEQUENCE [LARGE SCALE GENOMIC DNA]</scope>
    <source>
        <strain evidence="3 4">A1254</strain>
    </source>
</reference>
<evidence type="ECO:0000256" key="2">
    <source>
        <dbReference type="SAM" id="Phobius"/>
    </source>
</evidence>
<dbReference type="AlphaFoldDB" id="A0A6H0FXH0"/>
<dbReference type="RefSeq" id="WP_134854233.1">
    <property type="nucleotide sequence ID" value="NZ_CP017938.1"/>
</dbReference>
<feature type="compositionally biased region" description="Polar residues" evidence="1">
    <location>
        <begin position="44"/>
        <end position="59"/>
    </location>
</feature>
<evidence type="ECO:0000313" key="3">
    <source>
        <dbReference type="EMBL" id="QIT19097.1"/>
    </source>
</evidence>
<organism evidence="3 4">
    <name type="scientific">Acinetobacter pittii</name>
    <name type="common">Acinetobacter genomosp. 3</name>
    <dbReference type="NCBI Taxonomy" id="48296"/>
    <lineage>
        <taxon>Bacteria</taxon>
        <taxon>Pseudomonadati</taxon>
        <taxon>Pseudomonadota</taxon>
        <taxon>Gammaproteobacteria</taxon>
        <taxon>Moraxellales</taxon>
        <taxon>Moraxellaceae</taxon>
        <taxon>Acinetobacter</taxon>
        <taxon>Acinetobacter calcoaceticus/baumannii complex</taxon>
    </lineage>
</organism>
<feature type="region of interest" description="Disordered" evidence="1">
    <location>
        <begin position="44"/>
        <end position="65"/>
    </location>
</feature>
<evidence type="ECO:0000256" key="1">
    <source>
        <dbReference type="SAM" id="MobiDB-lite"/>
    </source>
</evidence>
<dbReference type="Proteomes" id="UP000501692">
    <property type="component" value="Chromosome"/>
</dbReference>
<dbReference type="EMBL" id="CP049806">
    <property type="protein sequence ID" value="QIT19097.1"/>
    <property type="molecule type" value="Genomic_DNA"/>
</dbReference>
<keyword evidence="2" id="KW-0472">Membrane</keyword>
<gene>
    <name evidence="3" type="ORF">G8E09_16060</name>
</gene>
<evidence type="ECO:0000313" key="4">
    <source>
        <dbReference type="Proteomes" id="UP000501692"/>
    </source>
</evidence>
<name>A0A6H0FXH0_ACIPI</name>
<feature type="transmembrane region" description="Helical" evidence="2">
    <location>
        <begin position="12"/>
        <end position="32"/>
    </location>
</feature>
<proteinExistence type="predicted"/>
<accession>A0A6H0FXH0</accession>